<dbReference type="Proteomes" id="UP000265520">
    <property type="component" value="Unassembled WGS sequence"/>
</dbReference>
<accession>A0A392VR82</accession>
<evidence type="ECO:0000313" key="1">
    <source>
        <dbReference type="EMBL" id="MCI89962.1"/>
    </source>
</evidence>
<proteinExistence type="predicted"/>
<keyword evidence="2" id="KW-1185">Reference proteome</keyword>
<organism evidence="1 2">
    <name type="scientific">Trifolium medium</name>
    <dbReference type="NCBI Taxonomy" id="97028"/>
    <lineage>
        <taxon>Eukaryota</taxon>
        <taxon>Viridiplantae</taxon>
        <taxon>Streptophyta</taxon>
        <taxon>Embryophyta</taxon>
        <taxon>Tracheophyta</taxon>
        <taxon>Spermatophyta</taxon>
        <taxon>Magnoliopsida</taxon>
        <taxon>eudicotyledons</taxon>
        <taxon>Gunneridae</taxon>
        <taxon>Pentapetalae</taxon>
        <taxon>rosids</taxon>
        <taxon>fabids</taxon>
        <taxon>Fabales</taxon>
        <taxon>Fabaceae</taxon>
        <taxon>Papilionoideae</taxon>
        <taxon>50 kb inversion clade</taxon>
        <taxon>NPAAA clade</taxon>
        <taxon>Hologalegina</taxon>
        <taxon>IRL clade</taxon>
        <taxon>Trifolieae</taxon>
        <taxon>Trifolium</taxon>
    </lineage>
</organism>
<dbReference type="AlphaFoldDB" id="A0A392VR82"/>
<comment type="caution">
    <text evidence="1">The sequence shown here is derived from an EMBL/GenBank/DDBJ whole genome shotgun (WGS) entry which is preliminary data.</text>
</comment>
<dbReference type="EMBL" id="LXQA011231355">
    <property type="protein sequence ID" value="MCI89962.1"/>
    <property type="molecule type" value="Genomic_DNA"/>
</dbReference>
<name>A0A392VR82_9FABA</name>
<protein>
    <submittedName>
        <fullName evidence="1">Uncharacterized protein</fullName>
    </submittedName>
</protein>
<sequence>MCGTSLKNASPVVISSGSLSYKLRSMASNKDL</sequence>
<evidence type="ECO:0000313" key="2">
    <source>
        <dbReference type="Proteomes" id="UP000265520"/>
    </source>
</evidence>
<reference evidence="1 2" key="1">
    <citation type="journal article" date="2018" name="Front. Plant Sci.">
        <title>Red Clover (Trifolium pratense) and Zigzag Clover (T. medium) - A Picture of Genomic Similarities and Differences.</title>
        <authorList>
            <person name="Dluhosova J."/>
            <person name="Istvanek J."/>
            <person name="Nedelnik J."/>
            <person name="Repkova J."/>
        </authorList>
    </citation>
    <scope>NUCLEOTIDE SEQUENCE [LARGE SCALE GENOMIC DNA]</scope>
    <source>
        <strain evidence="2">cv. 10/8</strain>
        <tissue evidence="1">Leaf</tissue>
    </source>
</reference>
<feature type="non-terminal residue" evidence="1">
    <location>
        <position position="32"/>
    </location>
</feature>